<keyword evidence="4" id="KW-1185">Reference proteome</keyword>
<comment type="caution">
    <text evidence="3">The sequence shown here is derived from an EMBL/GenBank/DDBJ whole genome shotgun (WGS) entry which is preliminary data.</text>
</comment>
<dbReference type="Pfam" id="PF13579">
    <property type="entry name" value="Glyco_trans_4_4"/>
    <property type="match status" value="1"/>
</dbReference>
<protein>
    <submittedName>
        <fullName evidence="3">Alpha-L-glycero-D-manno-heptose alpha-1,3-glucosyltransferase</fullName>
    </submittedName>
</protein>
<feature type="domain" description="Glycosyltransferase subfamily 4-like N-terminal" evidence="2">
    <location>
        <begin position="20"/>
        <end position="168"/>
    </location>
</feature>
<dbReference type="PANTHER" id="PTHR45947:SF3">
    <property type="entry name" value="SULFOQUINOVOSYL TRANSFERASE SQD2"/>
    <property type="match status" value="1"/>
</dbReference>
<keyword evidence="3" id="KW-0808">Transferase</keyword>
<sequence length="382" mass="41286">MKILEITNVDFSLRQFLFPLMQALRDAGHDVVGVCADGPLLDGVRAHGLRVETVPMSRTLSPLAQWRAWRGLVRLIRAEKPDMVHAHMPISGLLARFAAWWCGVPCIAYTCHGFLFNQPGSGARRAMALALEWLAGRVTDIYLTVSDREARDARRLHIHPHATAIGNGRDPAIFHPMPEQRAAMRARMGVETGQVVILAVSRLVRGKGYPELLAAMRGLPDNAVLWVVGTRLPSDRGVDLGACFAAARAAPGARMVMFGYREDVASIMAAADIFVLPSHFEGLPMSVIEAMLCGLPVVASDISGPCEQVVAGETGLLVPPGDVARLSAALDLMVHDGALRQRMGEAGRIRALKRYVQADIMVRTTALLTAGCPADQGISRQS</sequence>
<reference evidence="4" key="1">
    <citation type="submission" date="2017-01" db="EMBL/GenBank/DDBJ databases">
        <title>Komagataeibacter sp. MSKU9 whole genome sequencing project.</title>
        <authorList>
            <person name="Matsutani M."/>
            <person name="Naloka K."/>
            <person name="Theeragool G."/>
            <person name="Yakushi T."/>
            <person name="Matsushita K."/>
        </authorList>
    </citation>
    <scope>NUCLEOTIDE SEQUENCE [LARGE SCALE GENOMIC DNA]</scope>
    <source>
        <strain evidence="4">MSKU9</strain>
    </source>
</reference>
<evidence type="ECO:0000259" key="2">
    <source>
        <dbReference type="Pfam" id="PF13579"/>
    </source>
</evidence>
<dbReference type="OrthoDB" id="9790710at2"/>
<dbReference type="Proteomes" id="UP000315095">
    <property type="component" value="Unassembled WGS sequence"/>
</dbReference>
<feature type="domain" description="Glycosyl transferase family 1" evidence="1">
    <location>
        <begin position="183"/>
        <end position="348"/>
    </location>
</feature>
<dbReference type="RefSeq" id="WP_141262014.1">
    <property type="nucleotide sequence ID" value="NZ_BDLU01000063.1"/>
</dbReference>
<dbReference type="EMBL" id="BDLU01000063">
    <property type="protein sequence ID" value="GCE84620.1"/>
    <property type="molecule type" value="Genomic_DNA"/>
</dbReference>
<accession>A0A4P5NSC2</accession>
<organism evidence="3 4">
    <name type="scientific">Komagataeibacter diospyri</name>
    <dbReference type="NCBI Taxonomy" id="1932662"/>
    <lineage>
        <taxon>Bacteria</taxon>
        <taxon>Pseudomonadati</taxon>
        <taxon>Pseudomonadota</taxon>
        <taxon>Alphaproteobacteria</taxon>
        <taxon>Acetobacterales</taxon>
        <taxon>Acetobacteraceae</taxon>
        <taxon>Komagataeibacter</taxon>
    </lineage>
</organism>
<name>A0A4P5NSC2_9PROT</name>
<dbReference type="PANTHER" id="PTHR45947">
    <property type="entry name" value="SULFOQUINOVOSYL TRANSFERASE SQD2"/>
    <property type="match status" value="1"/>
</dbReference>
<evidence type="ECO:0000259" key="1">
    <source>
        <dbReference type="Pfam" id="PF00534"/>
    </source>
</evidence>
<proteinExistence type="predicted"/>
<dbReference type="SUPFAM" id="SSF53756">
    <property type="entry name" value="UDP-Glycosyltransferase/glycogen phosphorylase"/>
    <property type="match status" value="1"/>
</dbReference>
<dbReference type="Pfam" id="PF00534">
    <property type="entry name" value="Glycos_transf_1"/>
    <property type="match status" value="1"/>
</dbReference>
<dbReference type="Gene3D" id="3.40.50.2000">
    <property type="entry name" value="Glycogen Phosphorylase B"/>
    <property type="match status" value="2"/>
</dbReference>
<dbReference type="CDD" id="cd03808">
    <property type="entry name" value="GT4_CapM-like"/>
    <property type="match status" value="1"/>
</dbReference>
<dbReference type="InterPro" id="IPR028098">
    <property type="entry name" value="Glyco_trans_4-like_N"/>
</dbReference>
<dbReference type="AlphaFoldDB" id="A0A4P5NSC2"/>
<gene>
    <name evidence="3" type="ORF">MSKU9_2761</name>
</gene>
<dbReference type="InterPro" id="IPR001296">
    <property type="entry name" value="Glyco_trans_1"/>
</dbReference>
<dbReference type="InterPro" id="IPR050194">
    <property type="entry name" value="Glycosyltransferase_grp1"/>
</dbReference>
<evidence type="ECO:0000313" key="3">
    <source>
        <dbReference type="EMBL" id="GCE84620.1"/>
    </source>
</evidence>
<dbReference type="GO" id="GO:0016757">
    <property type="term" value="F:glycosyltransferase activity"/>
    <property type="evidence" value="ECO:0007669"/>
    <property type="project" value="InterPro"/>
</dbReference>
<evidence type="ECO:0000313" key="4">
    <source>
        <dbReference type="Proteomes" id="UP000315095"/>
    </source>
</evidence>